<name>A0A3B0AUK7_9BACL</name>
<dbReference type="InterPro" id="IPR009799">
    <property type="entry name" value="EthD_dom"/>
</dbReference>
<gene>
    <name evidence="2" type="ORF">D7M11_34170</name>
</gene>
<reference evidence="2 3" key="1">
    <citation type="journal article" date="2007" name="Int. J. Syst. Evol. Microbiol.">
        <title>Paenibacillus ginsengarvi sp. nov., isolated from soil from ginseng cultivation.</title>
        <authorList>
            <person name="Yoon M.H."/>
            <person name="Ten L.N."/>
            <person name="Im W.T."/>
        </authorList>
    </citation>
    <scope>NUCLEOTIDE SEQUENCE [LARGE SCALE GENOMIC DNA]</scope>
    <source>
        <strain evidence="2 3">KCTC 13059</strain>
    </source>
</reference>
<sequence>MAKLVILFEEPTDRDGFEEYYMNTHLPLSRHVPYVSKTSVHQVVQIGQLPEFYGIPYKIAELEFESVELLQQALASPEWQNVLADAVHLFAFLPKPPLVVVVDSCP</sequence>
<dbReference type="InterPro" id="IPR011008">
    <property type="entry name" value="Dimeric_a/b-barrel"/>
</dbReference>
<evidence type="ECO:0000313" key="2">
    <source>
        <dbReference type="EMBL" id="RKN64181.1"/>
    </source>
</evidence>
<dbReference type="Gene3D" id="3.30.70.100">
    <property type="match status" value="1"/>
</dbReference>
<evidence type="ECO:0000259" key="1">
    <source>
        <dbReference type="Pfam" id="PF07110"/>
    </source>
</evidence>
<dbReference type="RefSeq" id="WP_120751756.1">
    <property type="nucleotide sequence ID" value="NZ_RBAH01000044.1"/>
</dbReference>
<dbReference type="GO" id="GO:0016491">
    <property type="term" value="F:oxidoreductase activity"/>
    <property type="evidence" value="ECO:0007669"/>
    <property type="project" value="InterPro"/>
</dbReference>
<accession>A0A3B0AUK7</accession>
<dbReference type="NCBIfam" id="TIGR02118">
    <property type="entry name" value="EthD family reductase"/>
    <property type="match status" value="1"/>
</dbReference>
<feature type="domain" description="EthD" evidence="1">
    <location>
        <begin position="10"/>
        <end position="88"/>
    </location>
</feature>
<keyword evidence="3" id="KW-1185">Reference proteome</keyword>
<proteinExistence type="predicted"/>
<dbReference type="OrthoDB" id="5294870at2"/>
<comment type="caution">
    <text evidence="2">The sequence shown here is derived from an EMBL/GenBank/DDBJ whole genome shotgun (WGS) entry which is preliminary data.</text>
</comment>
<dbReference type="SUPFAM" id="SSF54909">
    <property type="entry name" value="Dimeric alpha+beta barrel"/>
    <property type="match status" value="1"/>
</dbReference>
<dbReference type="AlphaFoldDB" id="A0A3B0AUK7"/>
<protein>
    <submittedName>
        <fullName evidence="2">EthD family reductase</fullName>
    </submittedName>
</protein>
<dbReference type="Proteomes" id="UP000282311">
    <property type="component" value="Unassembled WGS sequence"/>
</dbReference>
<dbReference type="EMBL" id="RBAH01000044">
    <property type="protein sequence ID" value="RKN64181.1"/>
    <property type="molecule type" value="Genomic_DNA"/>
</dbReference>
<dbReference type="Pfam" id="PF07110">
    <property type="entry name" value="EthD"/>
    <property type="match status" value="1"/>
</dbReference>
<evidence type="ECO:0000313" key="3">
    <source>
        <dbReference type="Proteomes" id="UP000282311"/>
    </source>
</evidence>
<organism evidence="2 3">
    <name type="scientific">Paenibacillus ginsengarvi</name>
    <dbReference type="NCBI Taxonomy" id="400777"/>
    <lineage>
        <taxon>Bacteria</taxon>
        <taxon>Bacillati</taxon>
        <taxon>Bacillota</taxon>
        <taxon>Bacilli</taxon>
        <taxon>Bacillales</taxon>
        <taxon>Paenibacillaceae</taxon>
        <taxon>Paenibacillus</taxon>
    </lineage>
</organism>